<name>A0ABR2L9L2_9EUKA</name>
<reference evidence="2 3" key="1">
    <citation type="submission" date="2024-04" db="EMBL/GenBank/DDBJ databases">
        <title>Tritrichomonas musculus Genome.</title>
        <authorList>
            <person name="Alves-Ferreira E."/>
            <person name="Grigg M."/>
            <person name="Lorenzi H."/>
            <person name="Galac M."/>
        </authorList>
    </citation>
    <scope>NUCLEOTIDE SEQUENCE [LARGE SCALE GENOMIC DNA]</scope>
    <source>
        <strain evidence="2 3">EAF2021</strain>
    </source>
</reference>
<accession>A0ABR2L9L2</accession>
<gene>
    <name evidence="2" type="ORF">M9Y10_002377</name>
</gene>
<feature type="compositionally biased region" description="Low complexity" evidence="1">
    <location>
        <begin position="113"/>
        <end position="127"/>
    </location>
</feature>
<comment type="caution">
    <text evidence="2">The sequence shown here is derived from an EMBL/GenBank/DDBJ whole genome shotgun (WGS) entry which is preliminary data.</text>
</comment>
<organism evidence="2 3">
    <name type="scientific">Tritrichomonas musculus</name>
    <dbReference type="NCBI Taxonomy" id="1915356"/>
    <lineage>
        <taxon>Eukaryota</taxon>
        <taxon>Metamonada</taxon>
        <taxon>Parabasalia</taxon>
        <taxon>Tritrichomonadida</taxon>
        <taxon>Tritrichomonadidae</taxon>
        <taxon>Tritrichomonas</taxon>
    </lineage>
</organism>
<evidence type="ECO:0000313" key="2">
    <source>
        <dbReference type="EMBL" id="KAK8900054.1"/>
    </source>
</evidence>
<evidence type="ECO:0008006" key="4">
    <source>
        <dbReference type="Google" id="ProtNLM"/>
    </source>
</evidence>
<proteinExistence type="predicted"/>
<evidence type="ECO:0000313" key="3">
    <source>
        <dbReference type="Proteomes" id="UP001470230"/>
    </source>
</evidence>
<dbReference type="Proteomes" id="UP001470230">
    <property type="component" value="Unassembled WGS sequence"/>
</dbReference>
<feature type="region of interest" description="Disordered" evidence="1">
    <location>
        <begin position="103"/>
        <end position="142"/>
    </location>
</feature>
<feature type="compositionally biased region" description="Basic and acidic residues" evidence="1">
    <location>
        <begin position="129"/>
        <end position="142"/>
    </location>
</feature>
<keyword evidence="3" id="KW-1185">Reference proteome</keyword>
<evidence type="ECO:0000256" key="1">
    <source>
        <dbReference type="SAM" id="MobiDB-lite"/>
    </source>
</evidence>
<dbReference type="Gene3D" id="2.40.50.40">
    <property type="match status" value="1"/>
</dbReference>
<dbReference type="InterPro" id="IPR016197">
    <property type="entry name" value="Chromo-like_dom_sf"/>
</dbReference>
<protein>
    <recommendedName>
        <fullName evidence="4">Chromo domain-containing protein</fullName>
    </recommendedName>
</protein>
<dbReference type="SUPFAM" id="SSF54160">
    <property type="entry name" value="Chromo domain-like"/>
    <property type="match status" value="1"/>
</dbReference>
<sequence>MSESLSSNILTQNNLQAYEANQNGPAPLNLIYNDKENVQTQLNNIQNKPSSVPSSIKNDIPVQEKNIADDQNMRIVDEQQKETINSASNSKEKNIIINVEPSKSDSDLNLTKSSENFENNNSQNSQEKLSPHIEEQNHSEEQKTLVNLEDQIHPINTPIEEIYGVDRNFRNDLIFTVRFKGYNKIERITNQDMKKYHQQELIAFYEKCMIFCQPKDDMPPYKPR</sequence>
<dbReference type="EMBL" id="JAPFFF010000001">
    <property type="protein sequence ID" value="KAK8900054.1"/>
    <property type="molecule type" value="Genomic_DNA"/>
</dbReference>